<dbReference type="InterPro" id="IPR057204">
    <property type="entry name" value="DUF7882"/>
</dbReference>
<gene>
    <name evidence="3" type="ORF">SAMN05216282_1373</name>
</gene>
<feature type="domain" description="DUF7882" evidence="2">
    <location>
        <begin position="1"/>
        <end position="97"/>
    </location>
</feature>
<dbReference type="AlphaFoldDB" id="A0A1G9HSA4"/>
<protein>
    <recommendedName>
        <fullName evidence="2">DUF7882 domain-containing protein</fullName>
    </recommendedName>
</protein>
<evidence type="ECO:0000313" key="3">
    <source>
        <dbReference type="EMBL" id="SDL15887.1"/>
    </source>
</evidence>
<evidence type="ECO:0000313" key="4">
    <source>
        <dbReference type="Proteomes" id="UP000198701"/>
    </source>
</evidence>
<accession>A0A1G9HSA4</accession>
<keyword evidence="4" id="KW-1185">Reference proteome</keyword>
<dbReference type="STRING" id="386301.SAMN05216282_1373"/>
<proteinExistence type="predicted"/>
<reference evidence="3 4" key="1">
    <citation type="submission" date="2016-10" db="EMBL/GenBank/DDBJ databases">
        <authorList>
            <person name="de Groot N.N."/>
        </authorList>
    </citation>
    <scope>NUCLEOTIDE SEQUENCE [LARGE SCALE GENOMIC DNA]</scope>
    <source>
        <strain evidence="3 4">CGMCC 1.5382</strain>
    </source>
</reference>
<dbReference type="EMBL" id="FNFU01000037">
    <property type="protein sequence ID" value="SDL15887.1"/>
    <property type="molecule type" value="Genomic_DNA"/>
</dbReference>
<dbReference type="OrthoDB" id="5123855at2"/>
<dbReference type="Proteomes" id="UP000198701">
    <property type="component" value="Unassembled WGS sequence"/>
</dbReference>
<name>A0A1G9HSA4_9MICO</name>
<evidence type="ECO:0000259" key="2">
    <source>
        <dbReference type="Pfam" id="PF25355"/>
    </source>
</evidence>
<sequence length="116" mass="13083">MGHFLFGSPPESVRIDDRVLAHLKVVMLTKLRRHEGFAFTFEFEPTSGSGRSTVWLNATVLIQFRFEGSRVPVINRIWLDALMQTANDIDGLRIVPEPTEPSEPSPHTASIPVQRD</sequence>
<dbReference type="Pfam" id="PF25355">
    <property type="entry name" value="DUF7882"/>
    <property type="match status" value="1"/>
</dbReference>
<feature type="region of interest" description="Disordered" evidence="1">
    <location>
        <begin position="93"/>
        <end position="116"/>
    </location>
</feature>
<evidence type="ECO:0000256" key="1">
    <source>
        <dbReference type="SAM" id="MobiDB-lite"/>
    </source>
</evidence>
<organism evidence="3 4">
    <name type="scientific">Cryobacterium psychrotolerans</name>
    <dbReference type="NCBI Taxonomy" id="386301"/>
    <lineage>
        <taxon>Bacteria</taxon>
        <taxon>Bacillati</taxon>
        <taxon>Actinomycetota</taxon>
        <taxon>Actinomycetes</taxon>
        <taxon>Micrococcales</taxon>
        <taxon>Microbacteriaceae</taxon>
        <taxon>Cryobacterium</taxon>
    </lineage>
</organism>